<dbReference type="Proteomes" id="UP000321548">
    <property type="component" value="Unassembled WGS sequence"/>
</dbReference>
<protein>
    <recommendedName>
        <fullName evidence="4">Terminase small subunit</fullName>
    </recommendedName>
</protein>
<evidence type="ECO:0000313" key="3">
    <source>
        <dbReference type="Proteomes" id="UP000321548"/>
    </source>
</evidence>
<evidence type="ECO:0000256" key="1">
    <source>
        <dbReference type="SAM" id="MobiDB-lite"/>
    </source>
</evidence>
<proteinExistence type="predicted"/>
<dbReference type="EMBL" id="VDUY01000002">
    <property type="protein sequence ID" value="TXL67265.1"/>
    <property type="molecule type" value="Genomic_DNA"/>
</dbReference>
<sequence>MISSDEQRPIDEGSRTGTGRETGDIFATMKKQHTPPAAEQKRAATKSVPRKTGRPPIYGQAHKDRICAEIAAGRTLTAIMRDEGMPQVYWVFTELGRDEAFAKAYARAREIRAELLVEELVTIADDGSNDTYVDENGNRRIDHDVIARSRLRVEARKRLVSKLLPKVYGDRVTTEVTGAEGGPVQVEDGSTAKLAALLAKVKGNVGPGK</sequence>
<dbReference type="Gene3D" id="1.10.10.60">
    <property type="entry name" value="Homeodomain-like"/>
    <property type="match status" value="1"/>
</dbReference>
<dbReference type="AlphaFoldDB" id="A0A5C8P0Z1"/>
<dbReference type="InterPro" id="IPR048683">
    <property type="entry name" value="Sf6_terminase"/>
</dbReference>
<evidence type="ECO:0008006" key="4">
    <source>
        <dbReference type="Google" id="ProtNLM"/>
    </source>
</evidence>
<feature type="compositionally biased region" description="Basic and acidic residues" evidence="1">
    <location>
        <begin position="1"/>
        <end position="14"/>
    </location>
</feature>
<name>A0A5C8P0Z1_9BURK</name>
<evidence type="ECO:0000313" key="2">
    <source>
        <dbReference type="EMBL" id="TXL67265.1"/>
    </source>
</evidence>
<gene>
    <name evidence="2" type="ORF">FHP08_06560</name>
</gene>
<dbReference type="Pfam" id="PF20901">
    <property type="entry name" value="Sf6_terminase"/>
    <property type="match status" value="1"/>
</dbReference>
<comment type="caution">
    <text evidence="2">The sequence shown here is derived from an EMBL/GenBank/DDBJ whole genome shotgun (WGS) entry which is preliminary data.</text>
</comment>
<keyword evidence="3" id="KW-1185">Reference proteome</keyword>
<accession>A0A5C8P0Z1</accession>
<dbReference type="RefSeq" id="WP_147703513.1">
    <property type="nucleotide sequence ID" value="NZ_VDUY01000002.1"/>
</dbReference>
<feature type="region of interest" description="Disordered" evidence="1">
    <location>
        <begin position="1"/>
        <end position="58"/>
    </location>
</feature>
<organism evidence="2 3">
    <name type="scientific">Zeimonas arvi</name>
    <dbReference type="NCBI Taxonomy" id="2498847"/>
    <lineage>
        <taxon>Bacteria</taxon>
        <taxon>Pseudomonadati</taxon>
        <taxon>Pseudomonadota</taxon>
        <taxon>Betaproteobacteria</taxon>
        <taxon>Burkholderiales</taxon>
        <taxon>Burkholderiaceae</taxon>
        <taxon>Zeimonas</taxon>
    </lineage>
</organism>
<reference evidence="2 3" key="1">
    <citation type="submission" date="2019-06" db="EMBL/GenBank/DDBJ databases">
        <title>Quisquiliibacterium sp. nov., isolated from a maize field.</title>
        <authorList>
            <person name="Lin S.-Y."/>
            <person name="Tsai C.-F."/>
            <person name="Young C.-C."/>
        </authorList>
    </citation>
    <scope>NUCLEOTIDE SEQUENCE [LARGE SCALE GENOMIC DNA]</scope>
    <source>
        <strain evidence="2 3">CC-CFT501</strain>
    </source>
</reference>
<dbReference type="OrthoDB" id="7573036at2"/>